<keyword evidence="10" id="KW-0496">Mitochondrion</keyword>
<dbReference type="InterPro" id="IPR002067">
    <property type="entry name" value="MCP"/>
</dbReference>
<evidence type="ECO:0000256" key="16">
    <source>
        <dbReference type="ARBA" id="ARBA00081096"/>
    </source>
</evidence>
<evidence type="ECO:0000256" key="10">
    <source>
        <dbReference type="ARBA" id="ARBA00023128"/>
    </source>
</evidence>
<dbReference type="EMBL" id="BLXT01007756">
    <property type="protein sequence ID" value="GFO42145.1"/>
    <property type="molecule type" value="Genomic_DNA"/>
</dbReference>
<evidence type="ECO:0000256" key="7">
    <source>
        <dbReference type="ARBA" id="ARBA00022792"/>
    </source>
</evidence>
<dbReference type="GO" id="GO:0005313">
    <property type="term" value="F:L-glutamate transmembrane transporter activity"/>
    <property type="evidence" value="ECO:0007669"/>
    <property type="project" value="TreeGrafter"/>
</dbReference>
<evidence type="ECO:0000256" key="5">
    <source>
        <dbReference type="ARBA" id="ARBA00022692"/>
    </source>
</evidence>
<keyword evidence="9 19" id="KW-1133">Transmembrane helix</keyword>
<evidence type="ECO:0000256" key="17">
    <source>
        <dbReference type="PROSITE-ProRule" id="PRU00282"/>
    </source>
</evidence>
<evidence type="ECO:0000256" key="8">
    <source>
        <dbReference type="ARBA" id="ARBA00022847"/>
    </source>
</evidence>
<comment type="similarity">
    <text evidence="2 18">Belongs to the mitochondrial carrier (TC 2.A.29) family.</text>
</comment>
<keyword evidence="5 17" id="KW-0812">Transmembrane</keyword>
<dbReference type="PRINTS" id="PR00926">
    <property type="entry name" value="MITOCARRIER"/>
</dbReference>
<dbReference type="AlphaFoldDB" id="A0AAV4DDE4"/>
<evidence type="ECO:0000256" key="15">
    <source>
        <dbReference type="ARBA" id="ARBA00076502"/>
    </source>
</evidence>
<dbReference type="InterPro" id="IPR051028">
    <property type="entry name" value="Mito_Solute_Carrier"/>
</dbReference>
<protein>
    <recommendedName>
        <fullName evidence="14">Mitochondrial glutamate carrier 2</fullName>
    </recommendedName>
    <alternativeName>
        <fullName evidence="16">Glutamate/H(+) symporter 2</fullName>
    </alternativeName>
    <alternativeName>
        <fullName evidence="15">Solute carrier family 25 member 18</fullName>
    </alternativeName>
</protein>
<dbReference type="PANTHER" id="PTHR45678">
    <property type="entry name" value="MITOCHONDRIAL 2-OXODICARBOXYLATE CARRIER 1-RELATED"/>
    <property type="match status" value="1"/>
</dbReference>
<evidence type="ECO:0000256" key="14">
    <source>
        <dbReference type="ARBA" id="ARBA00069241"/>
    </source>
</evidence>
<evidence type="ECO:0000256" key="1">
    <source>
        <dbReference type="ARBA" id="ARBA00004448"/>
    </source>
</evidence>
<evidence type="ECO:0000313" key="20">
    <source>
        <dbReference type="EMBL" id="GFO42145.1"/>
    </source>
</evidence>
<dbReference type="InterPro" id="IPR018108">
    <property type="entry name" value="MCP_transmembrane"/>
</dbReference>
<evidence type="ECO:0000256" key="3">
    <source>
        <dbReference type="ARBA" id="ARBA00022448"/>
    </source>
</evidence>
<dbReference type="GO" id="GO:0015293">
    <property type="term" value="F:symporter activity"/>
    <property type="evidence" value="ECO:0007669"/>
    <property type="project" value="UniProtKB-KW"/>
</dbReference>
<dbReference type="GO" id="GO:0015183">
    <property type="term" value="F:L-aspartate transmembrane transporter activity"/>
    <property type="evidence" value="ECO:0007669"/>
    <property type="project" value="TreeGrafter"/>
</dbReference>
<keyword evidence="6" id="KW-0677">Repeat</keyword>
<dbReference type="PROSITE" id="PS50920">
    <property type="entry name" value="SOLCAR"/>
    <property type="match status" value="3"/>
</dbReference>
<name>A0AAV4DDE4_9GAST</name>
<comment type="caution">
    <text evidence="20">The sequence shown here is derived from an EMBL/GenBank/DDBJ whole genome shotgun (WGS) entry which is preliminary data.</text>
</comment>
<evidence type="ECO:0000256" key="2">
    <source>
        <dbReference type="ARBA" id="ARBA00006375"/>
    </source>
</evidence>
<keyword evidence="7" id="KW-0999">Mitochondrion inner membrane</keyword>
<reference evidence="20 21" key="1">
    <citation type="journal article" date="2021" name="Elife">
        <title>Chloroplast acquisition without the gene transfer in kleptoplastic sea slugs, Plakobranchus ocellatus.</title>
        <authorList>
            <person name="Maeda T."/>
            <person name="Takahashi S."/>
            <person name="Yoshida T."/>
            <person name="Shimamura S."/>
            <person name="Takaki Y."/>
            <person name="Nagai Y."/>
            <person name="Toyoda A."/>
            <person name="Suzuki Y."/>
            <person name="Arimoto A."/>
            <person name="Ishii H."/>
            <person name="Satoh N."/>
            <person name="Nishiyama T."/>
            <person name="Hasebe M."/>
            <person name="Maruyama T."/>
            <person name="Minagawa J."/>
            <person name="Obokata J."/>
            <person name="Shigenobu S."/>
        </authorList>
    </citation>
    <scope>NUCLEOTIDE SEQUENCE [LARGE SCALE GENOMIC DNA]</scope>
</reference>
<evidence type="ECO:0000256" key="4">
    <source>
        <dbReference type="ARBA" id="ARBA00022553"/>
    </source>
</evidence>
<gene>
    <name evidence="20" type="ORF">PoB_006865000</name>
</gene>
<sequence length="338" mass="36274">MPLLFCPLPVFPPPPRLLPRVINGSIAGIVGVTCVFPMDLIKTRLQNQQPGPKGELFYKSLPDCAVKTFRNEGFFGMYRGSGVNLLLITPEKVIKLVGNDFFRHHLASKDGTLTFGREVLAGGGAGLCQIIITTPMELLKIQLQDAGRSASVDLAQDAGKVVTEAVGGSSAAGESAGAAVKPAKLSATKITLDLLRTRGIFGLYQGCGATALRDICFSAIYFPLFANLNKLGKRREGSDQAVFYHSFISGCLAGCTASFMVNPFDVVKTRLQTLSKGKGEVHYSGIVDCFSKTWSLEGPKAFLKGSLCRILVIAPLFGIAQTVYYLGVAEYLLGMKHN</sequence>
<feature type="repeat" description="Solcar" evidence="17">
    <location>
        <begin position="113"/>
        <end position="231"/>
    </location>
</feature>
<evidence type="ECO:0000256" key="9">
    <source>
        <dbReference type="ARBA" id="ARBA00022989"/>
    </source>
</evidence>
<organism evidence="20 21">
    <name type="scientific">Plakobranchus ocellatus</name>
    <dbReference type="NCBI Taxonomy" id="259542"/>
    <lineage>
        <taxon>Eukaryota</taxon>
        <taxon>Metazoa</taxon>
        <taxon>Spiralia</taxon>
        <taxon>Lophotrochozoa</taxon>
        <taxon>Mollusca</taxon>
        <taxon>Gastropoda</taxon>
        <taxon>Heterobranchia</taxon>
        <taxon>Euthyneura</taxon>
        <taxon>Panpulmonata</taxon>
        <taxon>Sacoglossa</taxon>
        <taxon>Placobranchoidea</taxon>
        <taxon>Plakobranchidae</taxon>
        <taxon>Plakobranchus</taxon>
    </lineage>
</organism>
<dbReference type="InterPro" id="IPR023395">
    <property type="entry name" value="MCP_dom_sf"/>
</dbReference>
<dbReference type="SUPFAM" id="SSF103506">
    <property type="entry name" value="Mitochondrial carrier"/>
    <property type="match status" value="1"/>
</dbReference>
<dbReference type="Gene3D" id="1.50.40.10">
    <property type="entry name" value="Mitochondrial carrier domain"/>
    <property type="match status" value="1"/>
</dbReference>
<evidence type="ECO:0000256" key="13">
    <source>
        <dbReference type="ARBA" id="ARBA00057953"/>
    </source>
</evidence>
<dbReference type="GO" id="GO:0043490">
    <property type="term" value="P:malate-aspartate shuttle"/>
    <property type="evidence" value="ECO:0007669"/>
    <property type="project" value="TreeGrafter"/>
</dbReference>
<keyword evidence="4" id="KW-0597">Phosphoprotein</keyword>
<feature type="transmembrane region" description="Helical" evidence="19">
    <location>
        <begin position="310"/>
        <end position="333"/>
    </location>
</feature>
<evidence type="ECO:0000256" key="6">
    <source>
        <dbReference type="ARBA" id="ARBA00022737"/>
    </source>
</evidence>
<feature type="repeat" description="Solcar" evidence="17">
    <location>
        <begin position="241"/>
        <end position="330"/>
    </location>
</feature>
<dbReference type="Proteomes" id="UP000735302">
    <property type="component" value="Unassembled WGS sequence"/>
</dbReference>
<feature type="repeat" description="Solcar" evidence="17">
    <location>
        <begin position="15"/>
        <end position="105"/>
    </location>
</feature>
<comment type="function">
    <text evidence="13">Responsible for the transport of glutamate from the cytosol into the mitochondrial matrix with the concomitant import of a proton (symport system).</text>
</comment>
<accession>A0AAV4DDE4</accession>
<keyword evidence="21" id="KW-1185">Reference proteome</keyword>
<dbReference type="GO" id="GO:0005743">
    <property type="term" value="C:mitochondrial inner membrane"/>
    <property type="evidence" value="ECO:0007669"/>
    <property type="project" value="UniProtKB-SubCell"/>
</dbReference>
<evidence type="ECO:0000313" key="21">
    <source>
        <dbReference type="Proteomes" id="UP000735302"/>
    </source>
</evidence>
<keyword evidence="11 17" id="KW-0472">Membrane</keyword>
<dbReference type="Pfam" id="PF00153">
    <property type="entry name" value="Mito_carr"/>
    <property type="match status" value="3"/>
</dbReference>
<evidence type="ECO:0000256" key="11">
    <source>
        <dbReference type="ARBA" id="ARBA00023136"/>
    </source>
</evidence>
<keyword evidence="3 18" id="KW-0813">Transport</keyword>
<comment type="subcellular location">
    <subcellularLocation>
        <location evidence="1">Mitochondrion inner membrane</location>
        <topology evidence="1">Multi-pass membrane protein</topology>
    </subcellularLocation>
</comment>
<evidence type="ECO:0000256" key="18">
    <source>
        <dbReference type="RuleBase" id="RU000488"/>
    </source>
</evidence>
<evidence type="ECO:0000256" key="19">
    <source>
        <dbReference type="SAM" id="Phobius"/>
    </source>
</evidence>
<keyword evidence="8" id="KW-0769">Symport</keyword>
<evidence type="ECO:0000256" key="12">
    <source>
        <dbReference type="ARBA" id="ARBA00048437"/>
    </source>
</evidence>
<comment type="catalytic activity">
    <reaction evidence="12">
        <text>L-glutamate(in) + H(+)(in) = L-glutamate(out) + H(+)(out)</text>
        <dbReference type="Rhea" id="RHEA:70955"/>
        <dbReference type="ChEBI" id="CHEBI:15378"/>
        <dbReference type="ChEBI" id="CHEBI:29985"/>
    </reaction>
</comment>
<proteinExistence type="inferred from homology"/>
<dbReference type="PANTHER" id="PTHR45678:SF5">
    <property type="entry name" value="AT03939P-RELATED"/>
    <property type="match status" value="1"/>
</dbReference>
<dbReference type="FunFam" id="1.50.40.10:FF:000026">
    <property type="entry name" value="Putative mitochondrial glutamate carrier 2"/>
    <property type="match status" value="1"/>
</dbReference>